<evidence type="ECO:0000256" key="4">
    <source>
        <dbReference type="ARBA" id="ARBA00022833"/>
    </source>
</evidence>
<dbReference type="GO" id="GO:0046983">
    <property type="term" value="F:protein dimerization activity"/>
    <property type="evidence" value="ECO:0007669"/>
    <property type="project" value="InterPro"/>
</dbReference>
<keyword evidence="4" id="KW-0862">Zinc</keyword>
<keyword evidence="3 9" id="KW-0863">Zinc-finger</keyword>
<keyword evidence="6" id="KW-0238">DNA-binding</keyword>
<name>A0AAE1DWQ7_9GAST</name>
<evidence type="ECO:0000256" key="5">
    <source>
        <dbReference type="ARBA" id="ARBA00023015"/>
    </source>
</evidence>
<comment type="subcellular location">
    <subcellularLocation>
        <location evidence="1">Nucleus</location>
    </subcellularLocation>
</comment>
<dbReference type="PANTHER" id="PTHR46481">
    <property type="entry name" value="ZINC FINGER BED DOMAIN-CONTAINING PROTEIN 4"/>
    <property type="match status" value="1"/>
</dbReference>
<dbReference type="GO" id="GO:0003677">
    <property type="term" value="F:DNA binding"/>
    <property type="evidence" value="ECO:0007669"/>
    <property type="project" value="UniProtKB-KW"/>
</dbReference>
<keyword evidence="13" id="KW-1185">Reference proteome</keyword>
<dbReference type="AlphaFoldDB" id="A0AAE1DWQ7"/>
<evidence type="ECO:0000256" key="6">
    <source>
        <dbReference type="ARBA" id="ARBA00023125"/>
    </source>
</evidence>
<dbReference type="Proteomes" id="UP001283361">
    <property type="component" value="Unassembled WGS sequence"/>
</dbReference>
<dbReference type="InterPro" id="IPR008906">
    <property type="entry name" value="HATC_C_dom"/>
</dbReference>
<dbReference type="InterPro" id="IPR036236">
    <property type="entry name" value="Znf_C2H2_sf"/>
</dbReference>
<keyword evidence="2" id="KW-0479">Metal-binding</keyword>
<feature type="region of interest" description="Disordered" evidence="10">
    <location>
        <begin position="123"/>
        <end position="142"/>
    </location>
</feature>
<evidence type="ECO:0000313" key="13">
    <source>
        <dbReference type="Proteomes" id="UP001283361"/>
    </source>
</evidence>
<dbReference type="SUPFAM" id="SSF140996">
    <property type="entry name" value="Hermes dimerisation domain"/>
    <property type="match status" value="1"/>
</dbReference>
<evidence type="ECO:0000256" key="2">
    <source>
        <dbReference type="ARBA" id="ARBA00022723"/>
    </source>
</evidence>
<dbReference type="InterPro" id="IPR012337">
    <property type="entry name" value="RNaseH-like_sf"/>
</dbReference>
<evidence type="ECO:0000256" key="8">
    <source>
        <dbReference type="ARBA" id="ARBA00023242"/>
    </source>
</evidence>
<evidence type="ECO:0000313" key="12">
    <source>
        <dbReference type="EMBL" id="KAK3785789.1"/>
    </source>
</evidence>
<comment type="caution">
    <text evidence="12">The sequence shown here is derived from an EMBL/GenBank/DDBJ whole genome shotgun (WGS) entry which is preliminary data.</text>
</comment>
<dbReference type="SMART" id="SM00614">
    <property type="entry name" value="ZnF_BED"/>
    <property type="match status" value="1"/>
</dbReference>
<evidence type="ECO:0000256" key="1">
    <source>
        <dbReference type="ARBA" id="ARBA00004123"/>
    </source>
</evidence>
<proteinExistence type="predicted"/>
<protein>
    <recommendedName>
        <fullName evidence="11">BED-type domain-containing protein</fullName>
    </recommendedName>
</protein>
<dbReference type="GO" id="GO:0005634">
    <property type="term" value="C:nucleus"/>
    <property type="evidence" value="ECO:0007669"/>
    <property type="project" value="UniProtKB-SubCell"/>
</dbReference>
<gene>
    <name evidence="12" type="ORF">RRG08_050810</name>
</gene>
<feature type="domain" description="BED-type" evidence="11">
    <location>
        <begin position="12"/>
        <end position="64"/>
    </location>
</feature>
<dbReference type="Pfam" id="PF02892">
    <property type="entry name" value="zf-BED"/>
    <property type="match status" value="1"/>
</dbReference>
<dbReference type="EMBL" id="JAWDGP010002060">
    <property type="protein sequence ID" value="KAK3785789.1"/>
    <property type="molecule type" value="Genomic_DNA"/>
</dbReference>
<dbReference type="Pfam" id="PF05699">
    <property type="entry name" value="Dimer_Tnp_hAT"/>
    <property type="match status" value="1"/>
</dbReference>
<dbReference type="PANTHER" id="PTHR46481:SF9">
    <property type="entry name" value="ZINC FINGER BED DOMAIN-CONTAINING PROTEIN 1-LIKE"/>
    <property type="match status" value="1"/>
</dbReference>
<dbReference type="SUPFAM" id="SSF57667">
    <property type="entry name" value="beta-beta-alpha zinc fingers"/>
    <property type="match status" value="1"/>
</dbReference>
<organism evidence="12 13">
    <name type="scientific">Elysia crispata</name>
    <name type="common">lettuce slug</name>
    <dbReference type="NCBI Taxonomy" id="231223"/>
    <lineage>
        <taxon>Eukaryota</taxon>
        <taxon>Metazoa</taxon>
        <taxon>Spiralia</taxon>
        <taxon>Lophotrochozoa</taxon>
        <taxon>Mollusca</taxon>
        <taxon>Gastropoda</taxon>
        <taxon>Heterobranchia</taxon>
        <taxon>Euthyneura</taxon>
        <taxon>Panpulmonata</taxon>
        <taxon>Sacoglossa</taxon>
        <taxon>Placobranchoidea</taxon>
        <taxon>Plakobranchidae</taxon>
        <taxon>Elysia</taxon>
    </lineage>
</organism>
<feature type="region of interest" description="Disordered" evidence="10">
    <location>
        <begin position="92"/>
        <end position="112"/>
    </location>
</feature>
<dbReference type="InterPro" id="IPR052035">
    <property type="entry name" value="ZnF_BED_domain_contain"/>
</dbReference>
<keyword evidence="5" id="KW-0805">Transcription regulation</keyword>
<evidence type="ECO:0000256" key="10">
    <source>
        <dbReference type="SAM" id="MobiDB-lite"/>
    </source>
</evidence>
<dbReference type="SUPFAM" id="SSF53098">
    <property type="entry name" value="Ribonuclease H-like"/>
    <property type="match status" value="1"/>
</dbReference>
<dbReference type="GO" id="GO:0008270">
    <property type="term" value="F:zinc ion binding"/>
    <property type="evidence" value="ECO:0007669"/>
    <property type="project" value="UniProtKB-KW"/>
</dbReference>
<keyword evidence="8" id="KW-0539">Nucleus</keyword>
<evidence type="ECO:0000256" key="9">
    <source>
        <dbReference type="PROSITE-ProRule" id="PRU00027"/>
    </source>
</evidence>
<feature type="compositionally biased region" description="Polar residues" evidence="10">
    <location>
        <begin position="101"/>
        <end position="112"/>
    </location>
</feature>
<dbReference type="PROSITE" id="PS50808">
    <property type="entry name" value="ZF_BED"/>
    <property type="match status" value="1"/>
</dbReference>
<keyword evidence="7" id="KW-0804">Transcription</keyword>
<accession>A0AAE1DWQ7</accession>
<dbReference type="InterPro" id="IPR003656">
    <property type="entry name" value="Znf_BED"/>
</dbReference>
<sequence>MADEQKRGPPRRPRSVVWCYFDKIPNEPLNACCKVCHKVCHHAMNTSNLLKHLKLKHPDTYKQAEEQRDTEMDLYLQLKAKAGKPIDKLVRTPKRLEAATSPKNQGSSGMTATVKSEGAVFMKSRNPFSPGPGRPKGSGNGKIRQNMYKALVSMLAKDMIHPSMVTGRGFKDFLAACDVRMEVPSKKTIYKTLMPELVEETKLRTKLDIKTVSSMAMSVESWFYKVSQSFVTISIHFIKENWSISSFVLETFDCTDERTETNMATNLKRLTDEYGVTDRVVALVSDAPDETLSSASLVNGWEQLTGFGHTLNRVVVDALSSVPEIARIQKKSSEAVAFFDLSVKASDTLAAVQQQHNLPMHRLKQERERDWTSIYHMFTRIIEQYEAINTVLCFLSKDHMCLCDDEVEVIRSVVQVLKPFHAATQELCTEPYTCVSKIIPVTNLLQQVISASMSSTSIGSGPQAALKNALLSQMQQHFSGLENKGILSAATLLDPRFKQHAFTDSAALEAAKQRLIVDTQSVVQNSSSGSKTTIAKMDSSAAFWGTFDKKVVDAGAMKTDVTEADNETRRFFKEVNIPRTADPLHWWKLNEIQFPHLKIIAKKYLCVPATAVPSNRLFTKDGDEFARRRELFKPGQLNSMIFLNQNL</sequence>
<evidence type="ECO:0000256" key="3">
    <source>
        <dbReference type="ARBA" id="ARBA00022771"/>
    </source>
</evidence>
<reference evidence="12" key="1">
    <citation type="journal article" date="2023" name="G3 (Bethesda)">
        <title>A reference genome for the long-term kleptoplast-retaining sea slug Elysia crispata morphotype clarki.</title>
        <authorList>
            <person name="Eastman K.E."/>
            <person name="Pendleton A.L."/>
            <person name="Shaikh M.A."/>
            <person name="Suttiyut T."/>
            <person name="Ogas R."/>
            <person name="Tomko P."/>
            <person name="Gavelis G."/>
            <person name="Widhalm J.R."/>
            <person name="Wisecaver J.H."/>
        </authorList>
    </citation>
    <scope>NUCLEOTIDE SEQUENCE</scope>
    <source>
        <strain evidence="12">ECLA1</strain>
    </source>
</reference>
<evidence type="ECO:0000256" key="7">
    <source>
        <dbReference type="ARBA" id="ARBA00023163"/>
    </source>
</evidence>
<evidence type="ECO:0000259" key="11">
    <source>
        <dbReference type="PROSITE" id="PS50808"/>
    </source>
</evidence>